<dbReference type="PANTHER" id="PTHR33495:SF2">
    <property type="entry name" value="ANTI-SIGMA FACTOR ANTAGONIST TM_1081-RELATED"/>
    <property type="match status" value="1"/>
</dbReference>
<proteinExistence type="predicted"/>
<name>A0A1G8U6P5_9ACTN</name>
<dbReference type="SUPFAM" id="SSF52091">
    <property type="entry name" value="SpoIIaa-like"/>
    <property type="match status" value="1"/>
</dbReference>
<dbReference type="Proteomes" id="UP000199155">
    <property type="component" value="Unassembled WGS sequence"/>
</dbReference>
<dbReference type="STRING" id="417292.SAMN05421806_101640"/>
<dbReference type="PROSITE" id="PS50801">
    <property type="entry name" value="STAS"/>
    <property type="match status" value="1"/>
</dbReference>
<evidence type="ECO:0000313" key="2">
    <source>
        <dbReference type="EMBL" id="SDJ48785.1"/>
    </source>
</evidence>
<reference evidence="2 3" key="1">
    <citation type="submission" date="2016-10" db="EMBL/GenBank/DDBJ databases">
        <authorList>
            <person name="de Groot N.N."/>
        </authorList>
    </citation>
    <scope>NUCLEOTIDE SEQUENCE [LARGE SCALE GENOMIC DNA]</scope>
    <source>
        <strain evidence="2 3">CGMCC 4.5727</strain>
    </source>
</reference>
<accession>A0A1G8U6P5</accession>
<dbReference type="PANTHER" id="PTHR33495">
    <property type="entry name" value="ANTI-SIGMA FACTOR ANTAGONIST TM_1081-RELATED-RELATED"/>
    <property type="match status" value="1"/>
</dbReference>
<sequence>MRRDGDRLTVELHGELDVAMVLDIEDPLLQELRLPTSELVLDIRLLTFVDCSGIALIERLRRRLELTDGSMVLVCTDPFVLRILSYLGVPETIPVLEAPPHHSHGAPSAPESG</sequence>
<dbReference type="GO" id="GO:0043856">
    <property type="term" value="F:anti-sigma factor antagonist activity"/>
    <property type="evidence" value="ECO:0007669"/>
    <property type="project" value="TreeGrafter"/>
</dbReference>
<dbReference type="InterPro" id="IPR036513">
    <property type="entry name" value="STAS_dom_sf"/>
</dbReference>
<dbReference type="OrthoDB" id="4284170at2"/>
<keyword evidence="3" id="KW-1185">Reference proteome</keyword>
<organism evidence="2 3">
    <name type="scientific">Streptomyces indicus</name>
    <dbReference type="NCBI Taxonomy" id="417292"/>
    <lineage>
        <taxon>Bacteria</taxon>
        <taxon>Bacillati</taxon>
        <taxon>Actinomycetota</taxon>
        <taxon>Actinomycetes</taxon>
        <taxon>Kitasatosporales</taxon>
        <taxon>Streptomycetaceae</taxon>
        <taxon>Streptomyces</taxon>
    </lineage>
</organism>
<dbReference type="AlphaFoldDB" id="A0A1G8U6P5"/>
<dbReference type="EMBL" id="FNFF01000001">
    <property type="protein sequence ID" value="SDJ48785.1"/>
    <property type="molecule type" value="Genomic_DNA"/>
</dbReference>
<dbReference type="CDD" id="cd07043">
    <property type="entry name" value="STAS_anti-anti-sigma_factors"/>
    <property type="match status" value="1"/>
</dbReference>
<protein>
    <submittedName>
        <fullName evidence="2">Anti-anti-sigma factor</fullName>
    </submittedName>
</protein>
<dbReference type="Gene3D" id="3.30.750.24">
    <property type="entry name" value="STAS domain"/>
    <property type="match status" value="1"/>
</dbReference>
<evidence type="ECO:0000313" key="3">
    <source>
        <dbReference type="Proteomes" id="UP000199155"/>
    </source>
</evidence>
<dbReference type="InterPro" id="IPR002645">
    <property type="entry name" value="STAS_dom"/>
</dbReference>
<dbReference type="RefSeq" id="WP_093607071.1">
    <property type="nucleotide sequence ID" value="NZ_FNFF01000001.1"/>
</dbReference>
<evidence type="ECO:0000259" key="1">
    <source>
        <dbReference type="PROSITE" id="PS50801"/>
    </source>
</evidence>
<gene>
    <name evidence="2" type="ORF">SAMN05421806_101640</name>
</gene>
<feature type="domain" description="STAS" evidence="1">
    <location>
        <begin position="1"/>
        <end position="93"/>
    </location>
</feature>
<dbReference type="Pfam" id="PF01740">
    <property type="entry name" value="STAS"/>
    <property type="match status" value="1"/>
</dbReference>